<sequence length="34" mass="3605">MSAQKEVMFFKLAVAGTLSQLFIIFGARMGPASG</sequence>
<dbReference type="EMBL" id="CP047423">
    <property type="protein sequence ID" value="QPD06237.1"/>
    <property type="molecule type" value="Genomic_DNA"/>
</dbReference>
<evidence type="ECO:0000313" key="3">
    <source>
        <dbReference type="Proteomes" id="UP000593737"/>
    </source>
</evidence>
<dbReference type="Proteomes" id="UP000593737">
    <property type="component" value="Chromosome"/>
</dbReference>
<reference evidence="2 3" key="1">
    <citation type="journal article" date="2020" name="ISME J.">
        <title>Enrichment and physiological characterization of a novel comammox Nitrospira indicates ammonium inhibition of complete nitrification.</title>
        <authorList>
            <person name="Sakoula D."/>
            <person name="Koch H."/>
            <person name="Frank J."/>
            <person name="Jetten M.S.M."/>
            <person name="van Kessel M.A.H.J."/>
            <person name="Lucker S."/>
        </authorList>
    </citation>
    <scope>NUCLEOTIDE SEQUENCE [LARGE SCALE GENOMIC DNA]</scope>
    <source>
        <strain evidence="2">Comreactor17</strain>
    </source>
</reference>
<organism evidence="2 3">
    <name type="scientific">Candidatus Nitrospira kreftii</name>
    <dbReference type="NCBI Taxonomy" id="2652173"/>
    <lineage>
        <taxon>Bacteria</taxon>
        <taxon>Pseudomonadati</taxon>
        <taxon>Nitrospirota</taxon>
        <taxon>Nitrospiria</taxon>
        <taxon>Nitrospirales</taxon>
        <taxon>Nitrospiraceae</taxon>
        <taxon>Nitrospira</taxon>
    </lineage>
</organism>
<proteinExistence type="predicted"/>
<accession>A0A7S8FI39</accession>
<protein>
    <submittedName>
        <fullName evidence="2">Uncharacterized protein</fullName>
    </submittedName>
</protein>
<name>A0A7S8FI39_9BACT</name>
<evidence type="ECO:0000313" key="2">
    <source>
        <dbReference type="EMBL" id="QPD06237.1"/>
    </source>
</evidence>
<keyword evidence="1" id="KW-0812">Transmembrane</keyword>
<dbReference type="KEGG" id="nkf:Nkreftii_004011"/>
<gene>
    <name evidence="2" type="ORF">Nkreftii_004011</name>
</gene>
<keyword evidence="1" id="KW-0472">Membrane</keyword>
<feature type="transmembrane region" description="Helical" evidence="1">
    <location>
        <begin position="7"/>
        <end position="27"/>
    </location>
</feature>
<evidence type="ECO:0000256" key="1">
    <source>
        <dbReference type="SAM" id="Phobius"/>
    </source>
</evidence>
<dbReference type="AlphaFoldDB" id="A0A7S8FI39"/>
<keyword evidence="1" id="KW-1133">Transmembrane helix</keyword>